<evidence type="ECO:0000313" key="4">
    <source>
        <dbReference type="EMBL" id="MBP2022060.1"/>
    </source>
</evidence>
<name>A0ABS4K2P4_9CLOT</name>
<evidence type="ECO:0000256" key="2">
    <source>
        <dbReference type="SAM" id="SignalP"/>
    </source>
</evidence>
<evidence type="ECO:0000256" key="1">
    <source>
        <dbReference type="SAM" id="MobiDB-lite"/>
    </source>
</evidence>
<feature type="signal peptide" evidence="2">
    <location>
        <begin position="1"/>
        <end position="20"/>
    </location>
</feature>
<feature type="compositionally biased region" description="Low complexity" evidence="1">
    <location>
        <begin position="29"/>
        <end position="62"/>
    </location>
</feature>
<sequence length="236" mass="26621">MKKYFIILTVLLLFTFLLNGCKSNTQVKNENNNNINLNNKNDNTQGSNNQNTNNSTNNNSNSAKPGSTEQEKPAVEKPNEQKPGSVSPNENKPSIKDTNCRLYFFNTKELAMYYVDTTIPVEDNAIIKALTKELQNQNYSKDFLTLTNKVQIKSAKVDKDKKLLTVVFSDSYVNHMTLGNATESGMLATLLSTYGYNLGVDKVAIYFNDELYTSLRGELPEGYFKVNYDDAKKFVK</sequence>
<gene>
    <name evidence="4" type="ORF">J2Z44_001861</name>
</gene>
<keyword evidence="2" id="KW-0732">Signal</keyword>
<feature type="domain" description="GerMN" evidence="3">
    <location>
        <begin position="102"/>
        <end position="210"/>
    </location>
</feature>
<feature type="compositionally biased region" description="Polar residues" evidence="1">
    <location>
        <begin position="82"/>
        <end position="92"/>
    </location>
</feature>
<comment type="caution">
    <text evidence="4">The sequence shown here is derived from an EMBL/GenBank/DDBJ whole genome shotgun (WGS) entry which is preliminary data.</text>
</comment>
<feature type="region of interest" description="Disordered" evidence="1">
    <location>
        <begin position="29"/>
        <end position="94"/>
    </location>
</feature>
<accession>A0ABS4K2P4</accession>
<feature type="chain" id="PRO_5046660082" description="GerMN domain-containing protein" evidence="2">
    <location>
        <begin position="21"/>
        <end position="236"/>
    </location>
</feature>
<organism evidence="4 5">
    <name type="scientific">Clostridium punense</name>
    <dbReference type="NCBI Taxonomy" id="1054297"/>
    <lineage>
        <taxon>Bacteria</taxon>
        <taxon>Bacillati</taxon>
        <taxon>Bacillota</taxon>
        <taxon>Clostridia</taxon>
        <taxon>Eubacteriales</taxon>
        <taxon>Clostridiaceae</taxon>
        <taxon>Clostridium</taxon>
    </lineage>
</organism>
<dbReference type="EMBL" id="JAGGLL010000012">
    <property type="protein sequence ID" value="MBP2022060.1"/>
    <property type="molecule type" value="Genomic_DNA"/>
</dbReference>
<dbReference type="Pfam" id="PF10646">
    <property type="entry name" value="Germane"/>
    <property type="match status" value="1"/>
</dbReference>
<dbReference type="InterPro" id="IPR019606">
    <property type="entry name" value="GerMN"/>
</dbReference>
<dbReference type="RefSeq" id="WP_021283892.1">
    <property type="nucleotide sequence ID" value="NZ_JAGGLL010000012.1"/>
</dbReference>
<reference evidence="4 5" key="1">
    <citation type="submission" date="2021-03" db="EMBL/GenBank/DDBJ databases">
        <title>Genomic Encyclopedia of Type Strains, Phase IV (KMG-IV): sequencing the most valuable type-strain genomes for metagenomic binning, comparative biology and taxonomic classification.</title>
        <authorList>
            <person name="Goeker M."/>
        </authorList>
    </citation>
    <scope>NUCLEOTIDE SEQUENCE [LARGE SCALE GENOMIC DNA]</scope>
    <source>
        <strain evidence="4 5">DSM 28650</strain>
    </source>
</reference>
<protein>
    <recommendedName>
        <fullName evidence="3">GerMN domain-containing protein</fullName>
    </recommendedName>
</protein>
<evidence type="ECO:0000313" key="5">
    <source>
        <dbReference type="Proteomes" id="UP001519308"/>
    </source>
</evidence>
<feature type="compositionally biased region" description="Basic and acidic residues" evidence="1">
    <location>
        <begin position="69"/>
        <end position="80"/>
    </location>
</feature>
<keyword evidence="5" id="KW-1185">Reference proteome</keyword>
<evidence type="ECO:0000259" key="3">
    <source>
        <dbReference type="Pfam" id="PF10646"/>
    </source>
</evidence>
<proteinExistence type="predicted"/>
<dbReference type="Proteomes" id="UP001519308">
    <property type="component" value="Unassembled WGS sequence"/>
</dbReference>